<proteinExistence type="inferred from homology"/>
<dbReference type="VEuPathDB" id="FungiDB:AMAG_03325"/>
<dbReference type="EMBL" id="GG745334">
    <property type="protein sequence ID" value="KNE58969.1"/>
    <property type="molecule type" value="Genomic_DNA"/>
</dbReference>
<accession>A0A0L0S9A0</accession>
<keyword evidence="2" id="KW-0472">Membrane</keyword>
<keyword evidence="5" id="KW-1185">Reference proteome</keyword>
<evidence type="ECO:0000313" key="4">
    <source>
        <dbReference type="EMBL" id="KNE58969.1"/>
    </source>
</evidence>
<dbReference type="STRING" id="578462.A0A0L0S9A0"/>
<keyword evidence="2" id="KW-0812">Transmembrane</keyword>
<dbReference type="SUPFAM" id="SSF53474">
    <property type="entry name" value="alpha/beta-Hydrolases"/>
    <property type="match status" value="1"/>
</dbReference>
<reference evidence="5" key="2">
    <citation type="submission" date="2009-11" db="EMBL/GenBank/DDBJ databases">
        <title>The Genome Sequence of Allomyces macrogynus strain ATCC 38327.</title>
        <authorList>
            <consortium name="The Broad Institute Genome Sequencing Platform"/>
            <person name="Russ C."/>
            <person name="Cuomo C."/>
            <person name="Shea T."/>
            <person name="Young S.K."/>
            <person name="Zeng Q."/>
            <person name="Koehrsen M."/>
            <person name="Haas B."/>
            <person name="Borodovsky M."/>
            <person name="Guigo R."/>
            <person name="Alvarado L."/>
            <person name="Berlin A."/>
            <person name="Borenstein D."/>
            <person name="Chen Z."/>
            <person name="Engels R."/>
            <person name="Freedman E."/>
            <person name="Gellesch M."/>
            <person name="Goldberg J."/>
            <person name="Griggs A."/>
            <person name="Gujja S."/>
            <person name="Heiman D."/>
            <person name="Hepburn T."/>
            <person name="Howarth C."/>
            <person name="Jen D."/>
            <person name="Larson L."/>
            <person name="Lewis B."/>
            <person name="Mehta T."/>
            <person name="Park D."/>
            <person name="Pearson M."/>
            <person name="Roberts A."/>
            <person name="Saif S."/>
            <person name="Shenoy N."/>
            <person name="Sisk P."/>
            <person name="Stolte C."/>
            <person name="Sykes S."/>
            <person name="Walk T."/>
            <person name="White J."/>
            <person name="Yandava C."/>
            <person name="Burger G."/>
            <person name="Gray M.W."/>
            <person name="Holland P.W.H."/>
            <person name="King N."/>
            <person name="Lang F.B.F."/>
            <person name="Roger A.J."/>
            <person name="Ruiz-Trillo I."/>
            <person name="Lander E."/>
            <person name="Nusbaum C."/>
        </authorList>
    </citation>
    <scope>NUCLEOTIDE SEQUENCE [LARGE SCALE GENOMIC DNA]</scope>
    <source>
        <strain evidence="5">ATCC 38327</strain>
    </source>
</reference>
<organism evidence="4 5">
    <name type="scientific">Allomyces macrogynus (strain ATCC 38327)</name>
    <name type="common">Allomyces javanicus var. macrogynus</name>
    <dbReference type="NCBI Taxonomy" id="578462"/>
    <lineage>
        <taxon>Eukaryota</taxon>
        <taxon>Fungi</taxon>
        <taxon>Fungi incertae sedis</taxon>
        <taxon>Blastocladiomycota</taxon>
        <taxon>Blastocladiomycetes</taxon>
        <taxon>Blastocladiales</taxon>
        <taxon>Blastocladiaceae</taxon>
        <taxon>Allomyces</taxon>
    </lineage>
</organism>
<dbReference type="InterPro" id="IPR029058">
    <property type="entry name" value="AB_hydrolase_fold"/>
</dbReference>
<gene>
    <name evidence="4" type="ORF">AMAG_03325</name>
</gene>
<evidence type="ECO:0000259" key="3">
    <source>
        <dbReference type="Pfam" id="PF05057"/>
    </source>
</evidence>
<dbReference type="InterPro" id="IPR007751">
    <property type="entry name" value="DUF676_lipase-like"/>
</dbReference>
<dbReference type="AlphaFoldDB" id="A0A0L0S9A0"/>
<evidence type="ECO:0000313" key="5">
    <source>
        <dbReference type="Proteomes" id="UP000054350"/>
    </source>
</evidence>
<keyword evidence="2" id="KW-1133">Transmembrane helix</keyword>
<evidence type="ECO:0000256" key="1">
    <source>
        <dbReference type="ARBA" id="ARBA00007920"/>
    </source>
</evidence>
<feature type="transmembrane region" description="Helical" evidence="2">
    <location>
        <begin position="169"/>
        <end position="188"/>
    </location>
</feature>
<dbReference type="PANTHER" id="PTHR47842:SF1">
    <property type="entry name" value="DUF676 DOMAIN-CONTAINING PROTEIN"/>
    <property type="match status" value="1"/>
</dbReference>
<sequence>MASETASDVLTTILYVHGFRGSKHSFAQLPADLDRCLNCRLPGHRFISLVPIFSRIQSWQEVETATLDLCNYLRQLALGSSPDQVDSSTPMLHTIARTAAPTRAVRVVLIAHSMGGLVVADALRILMDSMHASHVPGIDDTITPLGVITLDTPYFGLSADVLAINTEPAAHALLALLFAAALTAGAPLPFWMKTGLAAVAVMGGLVAAAPHVKPYREFLKPLFLESMEARVQKIRCMLRRDVPIKCYYSTAQKPNEDRKCRFISVPAKLPLDVAQCFTAVDTALICPIDAHAHMVDRKAGESVYATFLAGVADEISNWLHARSVE</sequence>
<feature type="domain" description="DUF676" evidence="3">
    <location>
        <begin position="14"/>
        <end position="160"/>
    </location>
</feature>
<protein>
    <recommendedName>
        <fullName evidence="3">DUF676 domain-containing protein</fullName>
    </recommendedName>
</protein>
<dbReference type="Pfam" id="PF05057">
    <property type="entry name" value="DUF676"/>
    <property type="match status" value="1"/>
</dbReference>
<dbReference type="Proteomes" id="UP000054350">
    <property type="component" value="Unassembled WGS sequence"/>
</dbReference>
<name>A0A0L0S9A0_ALLM3</name>
<dbReference type="PANTHER" id="PTHR47842">
    <property type="entry name" value="EXPRESSED PROTEIN"/>
    <property type="match status" value="1"/>
</dbReference>
<dbReference type="OrthoDB" id="442243at2759"/>
<dbReference type="Gene3D" id="3.40.50.1820">
    <property type="entry name" value="alpha/beta hydrolase"/>
    <property type="match status" value="1"/>
</dbReference>
<evidence type="ECO:0000256" key="2">
    <source>
        <dbReference type="SAM" id="Phobius"/>
    </source>
</evidence>
<reference evidence="4 5" key="1">
    <citation type="submission" date="2009-11" db="EMBL/GenBank/DDBJ databases">
        <title>Annotation of Allomyces macrogynus ATCC 38327.</title>
        <authorList>
            <consortium name="The Broad Institute Genome Sequencing Platform"/>
            <person name="Russ C."/>
            <person name="Cuomo C."/>
            <person name="Burger G."/>
            <person name="Gray M.W."/>
            <person name="Holland P.W.H."/>
            <person name="King N."/>
            <person name="Lang F.B.F."/>
            <person name="Roger A.J."/>
            <person name="Ruiz-Trillo I."/>
            <person name="Young S.K."/>
            <person name="Zeng Q."/>
            <person name="Gargeya S."/>
            <person name="Fitzgerald M."/>
            <person name="Haas B."/>
            <person name="Abouelleil A."/>
            <person name="Alvarado L."/>
            <person name="Arachchi H.M."/>
            <person name="Berlin A."/>
            <person name="Chapman S.B."/>
            <person name="Gearin G."/>
            <person name="Goldberg J."/>
            <person name="Griggs A."/>
            <person name="Gujja S."/>
            <person name="Hansen M."/>
            <person name="Heiman D."/>
            <person name="Howarth C."/>
            <person name="Larimer J."/>
            <person name="Lui A."/>
            <person name="MacDonald P.J.P."/>
            <person name="McCowen C."/>
            <person name="Montmayeur A."/>
            <person name="Murphy C."/>
            <person name="Neiman D."/>
            <person name="Pearson M."/>
            <person name="Priest M."/>
            <person name="Roberts A."/>
            <person name="Saif S."/>
            <person name="Shea T."/>
            <person name="Sisk P."/>
            <person name="Stolte C."/>
            <person name="Sykes S."/>
            <person name="Wortman J."/>
            <person name="Nusbaum C."/>
            <person name="Birren B."/>
        </authorList>
    </citation>
    <scope>NUCLEOTIDE SEQUENCE [LARGE SCALE GENOMIC DNA]</scope>
    <source>
        <strain evidence="4 5">ATCC 38327</strain>
    </source>
</reference>
<comment type="similarity">
    <text evidence="1">Belongs to the putative lipase ROG1 family.</text>
</comment>